<organism evidence="1">
    <name type="scientific">marine metagenome</name>
    <dbReference type="NCBI Taxonomy" id="408172"/>
    <lineage>
        <taxon>unclassified sequences</taxon>
        <taxon>metagenomes</taxon>
        <taxon>ecological metagenomes</taxon>
    </lineage>
</organism>
<sequence length="120" mass="13425">MTQQIQRVELNEFYYISVCCPFCGIKVKNLDDPSNPKLDPCPHTLFIAHDVGFEFRSKRFNENLDITDDDEFWFPDGEDDDGIDSFTDKVTISDSVKIASYVGAPSGAGDYVGFAPLEDG</sequence>
<reference evidence="1" key="1">
    <citation type="submission" date="2018-05" db="EMBL/GenBank/DDBJ databases">
        <authorList>
            <person name="Lanie J.A."/>
            <person name="Ng W.-L."/>
            <person name="Kazmierczak K.M."/>
            <person name="Andrzejewski T.M."/>
            <person name="Davidsen T.M."/>
            <person name="Wayne K.J."/>
            <person name="Tettelin H."/>
            <person name="Glass J.I."/>
            <person name="Rusch D."/>
            <person name="Podicherti R."/>
            <person name="Tsui H.-C.T."/>
            <person name="Winkler M.E."/>
        </authorList>
    </citation>
    <scope>NUCLEOTIDE SEQUENCE</scope>
</reference>
<dbReference type="EMBL" id="UINC01157838">
    <property type="protein sequence ID" value="SVD55046.1"/>
    <property type="molecule type" value="Genomic_DNA"/>
</dbReference>
<gene>
    <name evidence="1" type="ORF">METZ01_LOCUS407900</name>
</gene>
<protein>
    <submittedName>
        <fullName evidence="1">Uncharacterized protein</fullName>
    </submittedName>
</protein>
<name>A0A382W855_9ZZZZ</name>
<dbReference type="AlphaFoldDB" id="A0A382W855"/>
<evidence type="ECO:0000313" key="1">
    <source>
        <dbReference type="EMBL" id="SVD55046.1"/>
    </source>
</evidence>
<accession>A0A382W855</accession>
<proteinExistence type="predicted"/>